<comment type="similarity">
    <text evidence="1">Belongs to the UPF0311 family.</text>
</comment>
<dbReference type="PANTHER" id="PTHR37315">
    <property type="entry name" value="UPF0311 PROTEIN BLR7842"/>
    <property type="match status" value="1"/>
</dbReference>
<dbReference type="AlphaFoldDB" id="D5BNN6"/>
<keyword evidence="3" id="KW-1185">Reference proteome</keyword>
<dbReference type="Pfam" id="PF11578">
    <property type="entry name" value="DUF3237"/>
    <property type="match status" value="1"/>
</dbReference>
<dbReference type="PANTHER" id="PTHR37315:SF1">
    <property type="entry name" value="UPF0311 PROTEIN BLR7842"/>
    <property type="match status" value="1"/>
</dbReference>
<dbReference type="EMBL" id="CP001751">
    <property type="protein sequence ID" value="ADE38303.1"/>
    <property type="molecule type" value="Genomic_DNA"/>
</dbReference>
<dbReference type="eggNOG" id="ENOG5032SS8">
    <property type="taxonomic scope" value="Bacteria"/>
</dbReference>
<accession>D5BNN6</accession>
<name>D5BNN6_PUNMI</name>
<sequence length="167" mass="18577">MIEIIQSHLRDHNMELSAPKLEHICDIKVELGTVKELGDGRGGRRRIIPIIGGTVSGQGLSGRVLNVGADWQTVFTDGLAQLDTRYAFETDDGAVIEILNFGFRHGPEEVMAAVARGEDVPQGQYYMRTHARLETGDRRYDWVNRALFVGTGARLKSKVLISLFQIL</sequence>
<gene>
    <name evidence="2" type="ordered locus">SAR116_0060</name>
</gene>
<evidence type="ECO:0000313" key="3">
    <source>
        <dbReference type="Proteomes" id="UP000007460"/>
    </source>
</evidence>
<dbReference type="KEGG" id="apb:SAR116_0060"/>
<protein>
    <recommendedName>
        <fullName evidence="1">UPF0311 protein SAR116_0060</fullName>
    </recommendedName>
</protein>
<proteinExistence type="inferred from homology"/>
<dbReference type="STRING" id="488538.SAR116_0060"/>
<dbReference type="HAMAP" id="MF_00775">
    <property type="entry name" value="UPF0311"/>
    <property type="match status" value="1"/>
</dbReference>
<evidence type="ECO:0000313" key="2">
    <source>
        <dbReference type="EMBL" id="ADE38303.1"/>
    </source>
</evidence>
<dbReference type="Gene3D" id="2.40.160.20">
    <property type="match status" value="1"/>
</dbReference>
<organism evidence="2 3">
    <name type="scientific">Puniceispirillum marinum (strain IMCC1322)</name>
    <dbReference type="NCBI Taxonomy" id="488538"/>
    <lineage>
        <taxon>Bacteria</taxon>
        <taxon>Pseudomonadati</taxon>
        <taxon>Pseudomonadota</taxon>
        <taxon>Alphaproteobacteria</taxon>
        <taxon>Candidatus Puniceispirillales</taxon>
        <taxon>Candidatus Puniceispirillaceae</taxon>
        <taxon>Candidatus Puniceispirillum</taxon>
    </lineage>
</organism>
<dbReference type="Proteomes" id="UP000007460">
    <property type="component" value="Chromosome"/>
</dbReference>
<dbReference type="HOGENOM" id="CLU_096872_4_1_5"/>
<reference evidence="2 3" key="1">
    <citation type="journal article" date="2010" name="J. Bacteriol.">
        <title>Complete genome sequence of "Candidatus Puniceispirillum marinum" IMCC1322, a representative of the SAR116 clade in the Alphaproteobacteria.</title>
        <authorList>
            <person name="Oh H.M."/>
            <person name="Kwon K.K."/>
            <person name="Kang I."/>
            <person name="Kang S.G."/>
            <person name="Lee J.H."/>
            <person name="Kim S.J."/>
            <person name="Cho J.C."/>
        </authorList>
    </citation>
    <scope>NUCLEOTIDE SEQUENCE [LARGE SCALE GENOMIC DNA]</scope>
    <source>
        <strain evidence="2 3">IMCC1322</strain>
    </source>
</reference>
<dbReference type="InterPro" id="IPR020915">
    <property type="entry name" value="UPF0311"/>
</dbReference>
<evidence type="ECO:0000256" key="1">
    <source>
        <dbReference type="HAMAP-Rule" id="MF_00775"/>
    </source>
</evidence>